<reference evidence="1 2" key="1">
    <citation type="submission" date="2023-03" db="EMBL/GenBank/DDBJ databases">
        <title>Draft genome sequence of Streptomyces sp. K1PA1 isolated from peat swamp forest in Thailand.</title>
        <authorList>
            <person name="Klaysubun C."/>
            <person name="Duangmal K."/>
        </authorList>
    </citation>
    <scope>NUCLEOTIDE SEQUENCE [LARGE SCALE GENOMIC DNA]</scope>
    <source>
        <strain evidence="1 2">K1PA1</strain>
    </source>
</reference>
<name>A0ABT6AEX5_9ACTN</name>
<dbReference type="Proteomes" id="UP001221150">
    <property type="component" value="Unassembled WGS sequence"/>
</dbReference>
<protein>
    <submittedName>
        <fullName evidence="1">Uncharacterized protein</fullName>
    </submittedName>
</protein>
<evidence type="ECO:0000313" key="2">
    <source>
        <dbReference type="Proteomes" id="UP001221150"/>
    </source>
</evidence>
<dbReference type="RefSeq" id="WP_276112738.1">
    <property type="nucleotide sequence ID" value="NZ_JARJBB010000048.1"/>
</dbReference>
<evidence type="ECO:0000313" key="1">
    <source>
        <dbReference type="EMBL" id="MDF3303199.1"/>
    </source>
</evidence>
<gene>
    <name evidence="1" type="ORF">P3H78_32260</name>
</gene>
<accession>A0ABT6AEX5</accession>
<organism evidence="1 2">
    <name type="scientific">Streptomyces tropicalis</name>
    <dbReference type="NCBI Taxonomy" id="3034234"/>
    <lineage>
        <taxon>Bacteria</taxon>
        <taxon>Bacillati</taxon>
        <taxon>Actinomycetota</taxon>
        <taxon>Actinomycetes</taxon>
        <taxon>Kitasatosporales</taxon>
        <taxon>Streptomycetaceae</taxon>
        <taxon>Streptomyces</taxon>
    </lineage>
</organism>
<keyword evidence="2" id="KW-1185">Reference proteome</keyword>
<proteinExistence type="predicted"/>
<sequence length="144" mass="15404">MTAITRIDQIPTSHTIFPASSHPDLQQPGAVHHGWNTGRQLLLHAAGSPLAKPMTSQPHPLRQQAIAHLRALTEHLDEVAGPLTLALHVSAVQQPPADADTTTLLPLIGEALADLGDWGVRAPLPEQLDLITRAVQALQPSMPH</sequence>
<comment type="caution">
    <text evidence="1">The sequence shown here is derived from an EMBL/GenBank/DDBJ whole genome shotgun (WGS) entry which is preliminary data.</text>
</comment>
<dbReference type="EMBL" id="JARJBB010000048">
    <property type="protein sequence ID" value="MDF3303199.1"/>
    <property type="molecule type" value="Genomic_DNA"/>
</dbReference>